<evidence type="ECO:0000313" key="2">
    <source>
        <dbReference type="Proteomes" id="UP000285326"/>
    </source>
</evidence>
<reference evidence="1 2" key="1">
    <citation type="journal article" date="2018" name="BMC Genomics">
        <title>Comparative genome analyses reveal sequence features reflecting distinct modes of host-adaptation between dicot and monocot powdery mildew.</title>
        <authorList>
            <person name="Wu Y."/>
            <person name="Ma X."/>
            <person name="Pan Z."/>
            <person name="Kale S.D."/>
            <person name="Song Y."/>
            <person name="King H."/>
            <person name="Zhang Q."/>
            <person name="Presley C."/>
            <person name="Deng X."/>
            <person name="Wei C.I."/>
            <person name="Xiao S."/>
        </authorList>
    </citation>
    <scope>NUCLEOTIDE SEQUENCE [LARGE SCALE GENOMIC DNA]</scope>
    <source>
        <strain evidence="1">UMSG1</strain>
    </source>
</reference>
<dbReference type="Proteomes" id="UP000285326">
    <property type="component" value="Unassembled WGS sequence"/>
</dbReference>
<name>A0A420JCI3_9PEZI</name>
<gene>
    <name evidence="1" type="ORF">GcM1_026001</name>
</gene>
<dbReference type="EMBL" id="MCBS01002670">
    <property type="protein sequence ID" value="RKF96025.1"/>
    <property type="molecule type" value="Genomic_DNA"/>
</dbReference>
<organism evidence="1 2">
    <name type="scientific">Golovinomyces cichoracearum</name>
    <dbReference type="NCBI Taxonomy" id="62708"/>
    <lineage>
        <taxon>Eukaryota</taxon>
        <taxon>Fungi</taxon>
        <taxon>Dikarya</taxon>
        <taxon>Ascomycota</taxon>
        <taxon>Pezizomycotina</taxon>
        <taxon>Leotiomycetes</taxon>
        <taxon>Erysiphales</taxon>
        <taxon>Erysiphaceae</taxon>
        <taxon>Golovinomyces</taxon>
    </lineage>
</organism>
<evidence type="ECO:0000313" key="1">
    <source>
        <dbReference type="EMBL" id="RKF96025.1"/>
    </source>
</evidence>
<sequence>MTELSLKLLVLAQNAPTCGLPCSCMLTGIGSLLSFLSTSPLSCYWVKEWWREFYGCRANSWLSLMPMRMEIQCLNHPTVADTFFNIVPTGYSHRAPVCSCTNGWSIRPWV</sequence>
<proteinExistence type="predicted"/>
<dbReference type="AlphaFoldDB" id="A0A420JCI3"/>
<accession>A0A420JCI3</accession>
<comment type="caution">
    <text evidence="1">The sequence shown here is derived from an EMBL/GenBank/DDBJ whole genome shotgun (WGS) entry which is preliminary data.</text>
</comment>
<protein>
    <submittedName>
        <fullName evidence="1">Uncharacterized protein</fullName>
    </submittedName>
</protein>